<dbReference type="GO" id="GO:0003735">
    <property type="term" value="F:structural constituent of ribosome"/>
    <property type="evidence" value="ECO:0007669"/>
    <property type="project" value="InterPro"/>
</dbReference>
<dbReference type="Gene3D" id="3.30.1320.10">
    <property type="match status" value="1"/>
</dbReference>
<dbReference type="InterPro" id="IPR023803">
    <property type="entry name" value="Ribosomal_bS16_dom_sf"/>
</dbReference>
<comment type="caution">
    <text evidence="4">The sequence shown here is derived from an EMBL/GenBank/DDBJ whole genome shotgun (WGS) entry which is preliminary data.</text>
</comment>
<dbReference type="RefSeq" id="WP_006608846.1">
    <property type="nucleotide sequence ID" value="NZ_AFXA01000011.1"/>
</dbReference>
<dbReference type="HAMAP" id="MF_00385">
    <property type="entry name" value="Ribosomal_bS16"/>
    <property type="match status" value="1"/>
</dbReference>
<evidence type="ECO:0000256" key="1">
    <source>
        <dbReference type="ARBA" id="ARBA00022980"/>
    </source>
</evidence>
<comment type="similarity">
    <text evidence="3">Belongs to the bacterial ribosomal protein bS16 family.</text>
</comment>
<dbReference type="EMBL" id="AFXA01000011">
    <property type="protein sequence ID" value="EGV00233.1"/>
    <property type="molecule type" value="Genomic_DNA"/>
</dbReference>
<keyword evidence="5" id="KW-1185">Reference proteome</keyword>
<dbReference type="eggNOG" id="COG0228">
    <property type="taxonomic scope" value="Bacteria"/>
</dbReference>
<dbReference type="AlphaFoldDB" id="F9UKM8"/>
<dbReference type="Pfam" id="PF00886">
    <property type="entry name" value="Ribosomal_S16"/>
    <property type="match status" value="1"/>
</dbReference>
<proteinExistence type="inferred from homology"/>
<reference evidence="4 5" key="1">
    <citation type="journal article" date="2013" name="Genome Announc.">
        <title>Genome Sequence of Mycoplasma columbinum Strain SF7.</title>
        <authorList>
            <person name="Guo Z."/>
            <person name="Xu X."/>
            <person name="Zheng Q."/>
            <person name="Li T."/>
            <person name="Kuang S."/>
            <person name="Zhang Z."/>
            <person name="Chen Y."/>
            <person name="Lu X."/>
            <person name="Zhou R."/>
            <person name="Bi D."/>
            <person name="Jin H."/>
        </authorList>
    </citation>
    <scope>NUCLEOTIDE SEQUENCE [LARGE SCALE GENOMIC DNA]</scope>
    <source>
        <strain evidence="4 5">SF7</strain>
    </source>
</reference>
<dbReference type="GO" id="GO:0015935">
    <property type="term" value="C:small ribosomal subunit"/>
    <property type="evidence" value="ECO:0007669"/>
    <property type="project" value="TreeGrafter"/>
</dbReference>
<keyword evidence="2 3" id="KW-0687">Ribonucleoprotein</keyword>
<evidence type="ECO:0000313" key="4">
    <source>
        <dbReference type="EMBL" id="EGV00233.1"/>
    </source>
</evidence>
<keyword evidence="1 3" id="KW-0689">Ribosomal protein</keyword>
<protein>
    <recommendedName>
        <fullName evidence="3">Small ribosomal subunit protein bS16</fullName>
    </recommendedName>
</protein>
<dbReference type="NCBIfam" id="TIGR00002">
    <property type="entry name" value="S16"/>
    <property type="match status" value="1"/>
</dbReference>
<dbReference type="SUPFAM" id="SSF54565">
    <property type="entry name" value="Ribosomal protein S16"/>
    <property type="match status" value="1"/>
</dbReference>
<dbReference type="InterPro" id="IPR000307">
    <property type="entry name" value="Ribosomal_bS16"/>
</dbReference>
<dbReference type="PANTHER" id="PTHR12919:SF20">
    <property type="entry name" value="SMALL RIBOSOMAL SUBUNIT PROTEIN BS16M"/>
    <property type="match status" value="1"/>
</dbReference>
<organism evidence="4 5">
    <name type="scientific">Mycoplasmopsis columbina SF7</name>
    <dbReference type="NCBI Taxonomy" id="1037410"/>
    <lineage>
        <taxon>Bacteria</taxon>
        <taxon>Bacillati</taxon>
        <taxon>Mycoplasmatota</taxon>
        <taxon>Mycoplasmoidales</taxon>
        <taxon>Metamycoplasmataceae</taxon>
        <taxon>Mycoplasmopsis</taxon>
    </lineage>
</organism>
<dbReference type="Proteomes" id="UP000004978">
    <property type="component" value="Unassembled WGS sequence"/>
</dbReference>
<gene>
    <name evidence="3" type="primary">rpsP</name>
    <name evidence="4" type="ORF">MCSF7_02206</name>
</gene>
<accession>F9UKM8</accession>
<sequence>MVKIRLKRLGSKFNACYKIVAADSRAPRDGRFIEALGQYNPRSKEFALNEEATQKWINEGAQITETVYNLFRKHGLNTKFQKNKSAK</sequence>
<evidence type="ECO:0000256" key="2">
    <source>
        <dbReference type="ARBA" id="ARBA00023274"/>
    </source>
</evidence>
<dbReference type="GO" id="GO:0005737">
    <property type="term" value="C:cytoplasm"/>
    <property type="evidence" value="ECO:0007669"/>
    <property type="project" value="UniProtKB-ARBA"/>
</dbReference>
<dbReference type="PANTHER" id="PTHR12919">
    <property type="entry name" value="30S RIBOSOMAL PROTEIN S16"/>
    <property type="match status" value="1"/>
</dbReference>
<name>F9UKM8_9BACT</name>
<evidence type="ECO:0000313" key="5">
    <source>
        <dbReference type="Proteomes" id="UP000004978"/>
    </source>
</evidence>
<dbReference type="GO" id="GO:0006412">
    <property type="term" value="P:translation"/>
    <property type="evidence" value="ECO:0007669"/>
    <property type="project" value="UniProtKB-UniRule"/>
</dbReference>
<evidence type="ECO:0000256" key="3">
    <source>
        <dbReference type="HAMAP-Rule" id="MF_00385"/>
    </source>
</evidence>
<dbReference type="STRING" id="1037410.MCSF7_02206"/>